<organism evidence="1 2">
    <name type="scientific">Lederbergia citri</name>
    <dbReference type="NCBI Taxonomy" id="2833580"/>
    <lineage>
        <taxon>Bacteria</taxon>
        <taxon>Bacillati</taxon>
        <taxon>Bacillota</taxon>
        <taxon>Bacilli</taxon>
        <taxon>Bacillales</taxon>
        <taxon>Bacillaceae</taxon>
        <taxon>Lederbergia</taxon>
    </lineage>
</organism>
<dbReference type="InterPro" id="IPR011855">
    <property type="entry name" value="Phgtail_TP901_1"/>
</dbReference>
<proteinExistence type="predicted"/>
<dbReference type="EMBL" id="JAGYPG010000002">
    <property type="protein sequence ID" value="MBS4195329.1"/>
    <property type="molecule type" value="Genomic_DNA"/>
</dbReference>
<accession>A0A942TFQ6</accession>
<sequence>MTKILRGGDKVFAIRFMGELDEEQTLRVLYQTDGGRTISADETEINTKDIDGVDYGAVTEEISFEGFVGIDDPALDRIKTDLRGKKFVEILEIDINTLKADVGNYMINNLEFSYPDKESATYSFSAKLSGNLKEETLTDVPAGATEI</sequence>
<evidence type="ECO:0000313" key="2">
    <source>
        <dbReference type="Proteomes" id="UP000681414"/>
    </source>
</evidence>
<keyword evidence="2" id="KW-1185">Reference proteome</keyword>
<reference evidence="1 2" key="1">
    <citation type="submission" date="2021-05" db="EMBL/GenBank/DDBJ databases">
        <title>Novel Bacillus species.</title>
        <authorList>
            <person name="Liu G."/>
        </authorList>
    </citation>
    <scope>NUCLEOTIDE SEQUENCE [LARGE SCALE GENOMIC DNA]</scope>
    <source>
        <strain evidence="2">FJAT-49780</strain>
    </source>
</reference>
<protein>
    <submittedName>
        <fullName evidence="1">Phage major tail protein, TP901-1 family</fullName>
    </submittedName>
</protein>
<dbReference type="RefSeq" id="WP_213124556.1">
    <property type="nucleotide sequence ID" value="NZ_JAGYPG010000002.1"/>
</dbReference>
<comment type="caution">
    <text evidence="1">The sequence shown here is derived from an EMBL/GenBank/DDBJ whole genome shotgun (WGS) entry which is preliminary data.</text>
</comment>
<evidence type="ECO:0000313" key="1">
    <source>
        <dbReference type="EMBL" id="MBS4195329.1"/>
    </source>
</evidence>
<dbReference type="Pfam" id="PF06199">
    <property type="entry name" value="Phage_tail_2"/>
    <property type="match status" value="1"/>
</dbReference>
<dbReference type="NCBIfam" id="TIGR02126">
    <property type="entry name" value="phgtail_TP901_1"/>
    <property type="match status" value="1"/>
</dbReference>
<dbReference type="Proteomes" id="UP000681414">
    <property type="component" value="Unassembled WGS sequence"/>
</dbReference>
<gene>
    <name evidence="1" type="ORF">KHA97_09695</name>
</gene>
<name>A0A942TFQ6_9BACI</name>
<dbReference type="AlphaFoldDB" id="A0A942TFQ6"/>